<dbReference type="Proteomes" id="UP000799755">
    <property type="component" value="Unassembled WGS sequence"/>
</dbReference>
<keyword evidence="2" id="KW-1185">Reference proteome</keyword>
<dbReference type="EMBL" id="MU003492">
    <property type="protein sequence ID" value="KAF2477752.1"/>
    <property type="molecule type" value="Genomic_DNA"/>
</dbReference>
<name>A0ACB6RF68_9PLEO</name>
<protein>
    <submittedName>
        <fullName evidence="1">Uncharacterized protein</fullName>
    </submittedName>
</protein>
<organism evidence="1 2">
    <name type="scientific">Lindgomyces ingoldianus</name>
    <dbReference type="NCBI Taxonomy" id="673940"/>
    <lineage>
        <taxon>Eukaryota</taxon>
        <taxon>Fungi</taxon>
        <taxon>Dikarya</taxon>
        <taxon>Ascomycota</taxon>
        <taxon>Pezizomycotina</taxon>
        <taxon>Dothideomycetes</taxon>
        <taxon>Pleosporomycetidae</taxon>
        <taxon>Pleosporales</taxon>
        <taxon>Lindgomycetaceae</taxon>
        <taxon>Lindgomyces</taxon>
    </lineage>
</organism>
<accession>A0ACB6RF68</accession>
<proteinExistence type="predicted"/>
<gene>
    <name evidence="1" type="ORF">BDR25DRAFT_348069</name>
</gene>
<evidence type="ECO:0000313" key="2">
    <source>
        <dbReference type="Proteomes" id="UP000799755"/>
    </source>
</evidence>
<reference evidence="1" key="1">
    <citation type="journal article" date="2020" name="Stud. Mycol.">
        <title>101 Dothideomycetes genomes: a test case for predicting lifestyles and emergence of pathogens.</title>
        <authorList>
            <person name="Haridas S."/>
            <person name="Albert R."/>
            <person name="Binder M."/>
            <person name="Bloem J."/>
            <person name="Labutti K."/>
            <person name="Salamov A."/>
            <person name="Andreopoulos B."/>
            <person name="Baker S."/>
            <person name="Barry K."/>
            <person name="Bills G."/>
            <person name="Bluhm B."/>
            <person name="Cannon C."/>
            <person name="Castanera R."/>
            <person name="Culley D."/>
            <person name="Daum C."/>
            <person name="Ezra D."/>
            <person name="Gonzalez J."/>
            <person name="Henrissat B."/>
            <person name="Kuo A."/>
            <person name="Liang C."/>
            <person name="Lipzen A."/>
            <person name="Lutzoni F."/>
            <person name="Magnuson J."/>
            <person name="Mondo S."/>
            <person name="Nolan M."/>
            <person name="Ohm R."/>
            <person name="Pangilinan J."/>
            <person name="Park H.-J."/>
            <person name="Ramirez L."/>
            <person name="Alfaro M."/>
            <person name="Sun H."/>
            <person name="Tritt A."/>
            <person name="Yoshinaga Y."/>
            <person name="Zwiers L.-H."/>
            <person name="Turgeon B."/>
            <person name="Goodwin S."/>
            <person name="Spatafora J."/>
            <person name="Crous P."/>
            <person name="Grigoriev I."/>
        </authorList>
    </citation>
    <scope>NUCLEOTIDE SEQUENCE</scope>
    <source>
        <strain evidence="1">ATCC 200398</strain>
    </source>
</reference>
<evidence type="ECO:0000313" key="1">
    <source>
        <dbReference type="EMBL" id="KAF2477752.1"/>
    </source>
</evidence>
<sequence>MQNFAAPEAIIISLNQNRSLLHSEPSPRKLYCHYRTEESTLYPHSNTYSKRPPVLSPSIIDKLGTYLSTESLSLTDLRKESAKRGNLSMFRKRGSNETTLFSHHLQTLRRQALSYYFPIHLPLKSAANPIEYSFYQIDMISFALHNHPPSTIST</sequence>
<comment type="caution">
    <text evidence="1">The sequence shown here is derived from an EMBL/GenBank/DDBJ whole genome shotgun (WGS) entry which is preliminary data.</text>
</comment>